<evidence type="ECO:0000313" key="2">
    <source>
        <dbReference type="EMBL" id="ADD20755.1"/>
    </source>
</evidence>
<dbReference type="AlphaFoldDB" id="D3TSS7"/>
<proteinExistence type="evidence at transcript level"/>
<feature type="chain" id="PRO_5003050814" evidence="1">
    <location>
        <begin position="19"/>
        <end position="51"/>
    </location>
</feature>
<reference evidence="2" key="1">
    <citation type="journal article" date="2010" name="BMC Genomics">
        <title>An insight into the sialome of Glossina morsitans morsitans.</title>
        <authorList>
            <person name="Alves-Silva J."/>
            <person name="Ribeiro J.M."/>
            <person name="Van Den Abbeele J."/>
            <person name="Attardo G."/>
            <person name="Hao Z."/>
            <person name="Haines L.R."/>
            <person name="Soares M.B."/>
            <person name="Berriman M."/>
            <person name="Aksoy S."/>
            <person name="Lehane M.J."/>
        </authorList>
    </citation>
    <scope>NUCLEOTIDE SEQUENCE</scope>
    <source>
        <tissue evidence="2">Salivary gland</tissue>
    </source>
</reference>
<sequence>MKLILLILGFRNFTRIIAQKNDTAFSCHFFEIYLSNCFNKEKYIKNYLQIM</sequence>
<protein>
    <submittedName>
        <fullName evidence="2">Hypothetical secreted peptide</fullName>
    </submittedName>
</protein>
<dbReference type="EMBL" id="EZ424479">
    <property type="protein sequence ID" value="ADD20755.1"/>
    <property type="molecule type" value="mRNA"/>
</dbReference>
<name>D3TSS7_GLOMM</name>
<organism evidence="2">
    <name type="scientific">Glossina morsitans morsitans</name>
    <name type="common">Savannah tsetse fly</name>
    <dbReference type="NCBI Taxonomy" id="37546"/>
    <lineage>
        <taxon>Eukaryota</taxon>
        <taxon>Metazoa</taxon>
        <taxon>Ecdysozoa</taxon>
        <taxon>Arthropoda</taxon>
        <taxon>Hexapoda</taxon>
        <taxon>Insecta</taxon>
        <taxon>Pterygota</taxon>
        <taxon>Neoptera</taxon>
        <taxon>Endopterygota</taxon>
        <taxon>Diptera</taxon>
        <taxon>Brachycera</taxon>
        <taxon>Muscomorpha</taxon>
        <taxon>Hippoboscoidea</taxon>
        <taxon>Glossinidae</taxon>
        <taxon>Glossina</taxon>
    </lineage>
</organism>
<evidence type="ECO:0000256" key="1">
    <source>
        <dbReference type="SAM" id="SignalP"/>
    </source>
</evidence>
<accession>D3TSS7</accession>
<keyword evidence="1" id="KW-0732">Signal</keyword>
<feature type="signal peptide" evidence="1">
    <location>
        <begin position="1"/>
        <end position="18"/>
    </location>
</feature>
<reference evidence="2" key="2">
    <citation type="submission" date="2010-01" db="EMBL/GenBank/DDBJ databases">
        <authorList>
            <consortium name="International Glossina Genome Initiative"/>
            <person name="da Silva J."/>
            <person name="Ribeiro J.M.C."/>
            <person name="Abbeele J.V."/>
            <person name="Attardo G."/>
            <person name="Hao Z."/>
            <person name="Haines L.R."/>
            <person name="Soares M.B."/>
            <person name="Berriman M."/>
            <person name="Aksoy S."/>
            <person name="Lehane M.J."/>
        </authorList>
    </citation>
    <scope>NUCLEOTIDE SEQUENCE</scope>
    <source>
        <tissue evidence="2">Salivary gland</tissue>
    </source>
</reference>